<organism evidence="1 2">
    <name type="scientific">Pleurodeles waltl</name>
    <name type="common">Iberian ribbed newt</name>
    <dbReference type="NCBI Taxonomy" id="8319"/>
    <lineage>
        <taxon>Eukaryota</taxon>
        <taxon>Metazoa</taxon>
        <taxon>Chordata</taxon>
        <taxon>Craniata</taxon>
        <taxon>Vertebrata</taxon>
        <taxon>Euteleostomi</taxon>
        <taxon>Amphibia</taxon>
        <taxon>Batrachia</taxon>
        <taxon>Caudata</taxon>
        <taxon>Salamandroidea</taxon>
        <taxon>Salamandridae</taxon>
        <taxon>Pleurodelinae</taxon>
        <taxon>Pleurodeles</taxon>
    </lineage>
</organism>
<gene>
    <name evidence="1" type="ORF">NDU88_005369</name>
</gene>
<evidence type="ECO:0000313" key="2">
    <source>
        <dbReference type="Proteomes" id="UP001066276"/>
    </source>
</evidence>
<protein>
    <submittedName>
        <fullName evidence="1">Uncharacterized protein</fullName>
    </submittedName>
</protein>
<reference evidence="1" key="1">
    <citation type="journal article" date="2022" name="bioRxiv">
        <title>Sequencing and chromosome-scale assembly of the giantPleurodeles waltlgenome.</title>
        <authorList>
            <person name="Brown T."/>
            <person name="Elewa A."/>
            <person name="Iarovenko S."/>
            <person name="Subramanian E."/>
            <person name="Araus A.J."/>
            <person name="Petzold A."/>
            <person name="Susuki M."/>
            <person name="Suzuki K.-i.T."/>
            <person name="Hayashi T."/>
            <person name="Toyoda A."/>
            <person name="Oliveira C."/>
            <person name="Osipova E."/>
            <person name="Leigh N.D."/>
            <person name="Simon A."/>
            <person name="Yun M.H."/>
        </authorList>
    </citation>
    <scope>NUCLEOTIDE SEQUENCE</scope>
    <source>
        <strain evidence="1">20211129_DDA</strain>
        <tissue evidence="1">Liver</tissue>
    </source>
</reference>
<accession>A0AAV7WCJ0</accession>
<dbReference type="AlphaFoldDB" id="A0AAV7WCJ0"/>
<dbReference type="EMBL" id="JANPWB010000002">
    <property type="protein sequence ID" value="KAJ1210000.1"/>
    <property type="molecule type" value="Genomic_DNA"/>
</dbReference>
<dbReference type="Proteomes" id="UP001066276">
    <property type="component" value="Chromosome 1_2"/>
</dbReference>
<evidence type="ECO:0000313" key="1">
    <source>
        <dbReference type="EMBL" id="KAJ1210000.1"/>
    </source>
</evidence>
<name>A0AAV7WCJ0_PLEWA</name>
<sequence>MPAPVRLCVAGAGLVRRVVVHYKKMGAEHGRGGLDVDHNEDFFVITNLKESEMIMYSPSFAARIVFSDCPKSCTFQRYLSLLDDFPDVGKKSTS</sequence>
<proteinExistence type="predicted"/>
<comment type="caution">
    <text evidence="1">The sequence shown here is derived from an EMBL/GenBank/DDBJ whole genome shotgun (WGS) entry which is preliminary data.</text>
</comment>
<keyword evidence="2" id="KW-1185">Reference proteome</keyword>